<organism evidence="9 10">
    <name type="scientific">Longimicrobium terrae</name>
    <dbReference type="NCBI Taxonomy" id="1639882"/>
    <lineage>
        <taxon>Bacteria</taxon>
        <taxon>Pseudomonadati</taxon>
        <taxon>Gemmatimonadota</taxon>
        <taxon>Longimicrobiia</taxon>
        <taxon>Longimicrobiales</taxon>
        <taxon>Longimicrobiaceae</taxon>
        <taxon>Longimicrobium</taxon>
    </lineage>
</organism>
<dbReference type="EC" id="3.1.3.25" evidence="8"/>
<dbReference type="PROSITE" id="PS00630">
    <property type="entry name" value="IMP_2"/>
    <property type="match status" value="1"/>
</dbReference>
<dbReference type="Gene3D" id="3.30.540.10">
    <property type="entry name" value="Fructose-1,6-Bisphosphatase, subunit A, domain 1"/>
    <property type="match status" value="1"/>
</dbReference>
<sequence>MTAPNPPSPFAAELAAALHAAAGAAELILARGGAANVRHKGRADLVTEVDEAAERLITERLLAAFPADRVVGEEFSSSQIHSGRRWYVDPVDGTTNFVHGHPFVCVSIALWDDDGPAAAVIHAPLLGEVYHAVRGGGAFRNGEPIGVSAVDAPSGALLATGFPFKAGKGDLDAYMRLVADAIRATHDIRRDGSAALDLAMVASGRVDGYFEIGLAPWDCAAGMLLVTEAGGRVSGWPGDEGLPLHTGRVLATNGRIHDWLAELTGAHVGGL</sequence>
<name>A0A841H5C1_9BACT</name>
<dbReference type="EMBL" id="JACHIA010000023">
    <property type="protein sequence ID" value="MBB6073277.1"/>
    <property type="molecule type" value="Genomic_DNA"/>
</dbReference>
<accession>A0A841H5C1</accession>
<dbReference type="Proteomes" id="UP000582837">
    <property type="component" value="Unassembled WGS sequence"/>
</dbReference>
<comment type="cofactor">
    <cofactor evidence="2 7 8">
        <name>Mg(2+)</name>
        <dbReference type="ChEBI" id="CHEBI:18420"/>
    </cofactor>
</comment>
<comment type="catalytic activity">
    <reaction evidence="1 8">
        <text>a myo-inositol phosphate + H2O = myo-inositol + phosphate</text>
        <dbReference type="Rhea" id="RHEA:24056"/>
        <dbReference type="ChEBI" id="CHEBI:15377"/>
        <dbReference type="ChEBI" id="CHEBI:17268"/>
        <dbReference type="ChEBI" id="CHEBI:43474"/>
        <dbReference type="ChEBI" id="CHEBI:84139"/>
        <dbReference type="EC" id="3.1.3.25"/>
    </reaction>
</comment>
<dbReference type="PRINTS" id="PR00377">
    <property type="entry name" value="IMPHPHTASES"/>
</dbReference>
<dbReference type="PANTHER" id="PTHR20854:SF4">
    <property type="entry name" value="INOSITOL-1-MONOPHOSPHATASE-RELATED"/>
    <property type="match status" value="1"/>
</dbReference>
<dbReference type="FunFam" id="3.30.540.10:FF:000003">
    <property type="entry name" value="Inositol-1-monophosphatase"/>
    <property type="match status" value="1"/>
</dbReference>
<dbReference type="PROSITE" id="PS00629">
    <property type="entry name" value="IMP_1"/>
    <property type="match status" value="1"/>
</dbReference>
<dbReference type="InterPro" id="IPR020550">
    <property type="entry name" value="Inositol_monophosphatase_CS"/>
</dbReference>
<evidence type="ECO:0000256" key="6">
    <source>
        <dbReference type="ARBA" id="ARBA00022842"/>
    </source>
</evidence>
<evidence type="ECO:0000256" key="7">
    <source>
        <dbReference type="PIRSR" id="PIRSR600760-2"/>
    </source>
</evidence>
<evidence type="ECO:0000313" key="9">
    <source>
        <dbReference type="EMBL" id="MBB6073277.1"/>
    </source>
</evidence>
<comment type="caution">
    <text evidence="9">The sequence shown here is derived from an EMBL/GenBank/DDBJ whole genome shotgun (WGS) entry which is preliminary data.</text>
</comment>
<keyword evidence="6 7" id="KW-0460">Magnesium</keyword>
<evidence type="ECO:0000256" key="1">
    <source>
        <dbReference type="ARBA" id="ARBA00001033"/>
    </source>
</evidence>
<dbReference type="AlphaFoldDB" id="A0A841H5C1"/>
<dbReference type="GO" id="GO:0046854">
    <property type="term" value="P:phosphatidylinositol phosphate biosynthetic process"/>
    <property type="evidence" value="ECO:0007669"/>
    <property type="project" value="InterPro"/>
</dbReference>
<dbReference type="GO" id="GO:0008934">
    <property type="term" value="F:inositol monophosphate 1-phosphatase activity"/>
    <property type="evidence" value="ECO:0007669"/>
    <property type="project" value="InterPro"/>
</dbReference>
<gene>
    <name evidence="9" type="ORF">HNQ61_004944</name>
</gene>
<evidence type="ECO:0000256" key="8">
    <source>
        <dbReference type="RuleBase" id="RU364068"/>
    </source>
</evidence>
<feature type="binding site" evidence="7">
    <location>
        <position position="218"/>
    </location>
    <ligand>
        <name>Mg(2+)</name>
        <dbReference type="ChEBI" id="CHEBI:18420"/>
        <label>1</label>
        <note>catalytic</note>
    </ligand>
</feature>
<dbReference type="Pfam" id="PF00459">
    <property type="entry name" value="Inositol_P"/>
    <property type="match status" value="1"/>
</dbReference>
<protein>
    <recommendedName>
        <fullName evidence="8">Inositol-1-monophosphatase</fullName>
        <ecNumber evidence="8">3.1.3.25</ecNumber>
    </recommendedName>
</protein>
<evidence type="ECO:0000256" key="5">
    <source>
        <dbReference type="ARBA" id="ARBA00022801"/>
    </source>
</evidence>
<evidence type="ECO:0000313" key="10">
    <source>
        <dbReference type="Proteomes" id="UP000582837"/>
    </source>
</evidence>
<reference evidence="9 10" key="1">
    <citation type="submission" date="2020-08" db="EMBL/GenBank/DDBJ databases">
        <title>Genomic Encyclopedia of Type Strains, Phase IV (KMG-IV): sequencing the most valuable type-strain genomes for metagenomic binning, comparative biology and taxonomic classification.</title>
        <authorList>
            <person name="Goeker M."/>
        </authorList>
    </citation>
    <scope>NUCLEOTIDE SEQUENCE [LARGE SCALE GENOMIC DNA]</scope>
    <source>
        <strain evidence="9 10">DSM 29007</strain>
    </source>
</reference>
<dbReference type="InterPro" id="IPR000760">
    <property type="entry name" value="Inositol_monophosphatase-like"/>
</dbReference>
<dbReference type="CDD" id="cd01639">
    <property type="entry name" value="IMPase"/>
    <property type="match status" value="1"/>
</dbReference>
<evidence type="ECO:0000256" key="3">
    <source>
        <dbReference type="ARBA" id="ARBA00009759"/>
    </source>
</evidence>
<keyword evidence="5 8" id="KW-0378">Hydrolase</keyword>
<feature type="binding site" evidence="7">
    <location>
        <position position="92"/>
    </location>
    <ligand>
        <name>Mg(2+)</name>
        <dbReference type="ChEBI" id="CHEBI:18420"/>
        <label>1</label>
        <note>catalytic</note>
    </ligand>
</feature>
<dbReference type="GO" id="GO:0007165">
    <property type="term" value="P:signal transduction"/>
    <property type="evidence" value="ECO:0007669"/>
    <property type="project" value="TreeGrafter"/>
</dbReference>
<evidence type="ECO:0000256" key="4">
    <source>
        <dbReference type="ARBA" id="ARBA00022723"/>
    </source>
</evidence>
<dbReference type="Gene3D" id="3.40.190.80">
    <property type="match status" value="1"/>
</dbReference>
<feature type="binding site" evidence="7">
    <location>
        <position position="73"/>
    </location>
    <ligand>
        <name>Mg(2+)</name>
        <dbReference type="ChEBI" id="CHEBI:18420"/>
        <label>1</label>
        <note>catalytic</note>
    </ligand>
</feature>
<proteinExistence type="inferred from homology"/>
<dbReference type="InterPro" id="IPR020583">
    <property type="entry name" value="Inositol_monoP_metal-BS"/>
</dbReference>
<keyword evidence="10" id="KW-1185">Reference proteome</keyword>
<dbReference type="RefSeq" id="WP_170032891.1">
    <property type="nucleotide sequence ID" value="NZ_JABDTL010000001.1"/>
</dbReference>
<comment type="similarity">
    <text evidence="3 8">Belongs to the inositol monophosphatase superfamily.</text>
</comment>
<keyword evidence="4 7" id="KW-0479">Metal-binding</keyword>
<dbReference type="GO" id="GO:0046872">
    <property type="term" value="F:metal ion binding"/>
    <property type="evidence" value="ECO:0007669"/>
    <property type="project" value="UniProtKB-KW"/>
</dbReference>
<dbReference type="InterPro" id="IPR033942">
    <property type="entry name" value="IMPase"/>
</dbReference>
<dbReference type="PANTHER" id="PTHR20854">
    <property type="entry name" value="INOSITOL MONOPHOSPHATASE"/>
    <property type="match status" value="1"/>
</dbReference>
<evidence type="ECO:0000256" key="2">
    <source>
        <dbReference type="ARBA" id="ARBA00001946"/>
    </source>
</evidence>
<feature type="binding site" evidence="7">
    <location>
        <position position="89"/>
    </location>
    <ligand>
        <name>Mg(2+)</name>
        <dbReference type="ChEBI" id="CHEBI:18420"/>
        <label>1</label>
        <note>catalytic</note>
    </ligand>
</feature>
<dbReference type="GO" id="GO:0006020">
    <property type="term" value="P:inositol metabolic process"/>
    <property type="evidence" value="ECO:0007669"/>
    <property type="project" value="TreeGrafter"/>
</dbReference>
<dbReference type="SUPFAM" id="SSF56655">
    <property type="entry name" value="Carbohydrate phosphatase"/>
    <property type="match status" value="1"/>
</dbReference>